<dbReference type="InterPro" id="IPR044644">
    <property type="entry name" value="DinF-like"/>
</dbReference>
<feature type="transmembrane region" description="Helical" evidence="6">
    <location>
        <begin position="277"/>
        <end position="300"/>
    </location>
</feature>
<dbReference type="GO" id="GO:0042910">
    <property type="term" value="F:xenobiotic transmembrane transporter activity"/>
    <property type="evidence" value="ECO:0007669"/>
    <property type="project" value="InterPro"/>
</dbReference>
<dbReference type="PANTHER" id="PTHR42893:SF46">
    <property type="entry name" value="PROTEIN DETOXIFICATION 44, CHLOROPLASTIC"/>
    <property type="match status" value="1"/>
</dbReference>
<feature type="transmembrane region" description="Helical" evidence="6">
    <location>
        <begin position="92"/>
        <end position="114"/>
    </location>
</feature>
<dbReference type="RefSeq" id="WP_095509315.1">
    <property type="nucleotide sequence ID" value="NZ_MQWD01000001.1"/>
</dbReference>
<dbReference type="InterPro" id="IPR002528">
    <property type="entry name" value="MATE_fam"/>
</dbReference>
<accession>A0A271IWW5</accession>
<dbReference type="NCBIfam" id="TIGR00797">
    <property type="entry name" value="matE"/>
    <property type="match status" value="1"/>
</dbReference>
<dbReference type="GO" id="GO:0015297">
    <property type="term" value="F:antiporter activity"/>
    <property type="evidence" value="ECO:0007669"/>
    <property type="project" value="InterPro"/>
</dbReference>
<evidence type="ECO:0000256" key="5">
    <source>
        <dbReference type="ARBA" id="ARBA00023136"/>
    </source>
</evidence>
<feature type="transmembrane region" description="Helical" evidence="6">
    <location>
        <begin position="45"/>
        <end position="71"/>
    </location>
</feature>
<comment type="caution">
    <text evidence="7">The sequence shown here is derived from an EMBL/GenBank/DDBJ whole genome shotgun (WGS) entry which is preliminary data.</text>
</comment>
<gene>
    <name evidence="7" type="ORF">BSZ37_04090</name>
</gene>
<dbReference type="EMBL" id="MQWD01000001">
    <property type="protein sequence ID" value="PAP75672.1"/>
    <property type="molecule type" value="Genomic_DNA"/>
</dbReference>
<feature type="transmembrane region" description="Helical" evidence="6">
    <location>
        <begin position="134"/>
        <end position="154"/>
    </location>
</feature>
<comment type="similarity">
    <text evidence="2">Belongs to the multi antimicrobial extrusion (MATE) (TC 2.A.66.1) family.</text>
</comment>
<dbReference type="Pfam" id="PF01554">
    <property type="entry name" value="MatE"/>
    <property type="match status" value="2"/>
</dbReference>
<evidence type="ECO:0000256" key="2">
    <source>
        <dbReference type="ARBA" id="ARBA00010199"/>
    </source>
</evidence>
<evidence type="ECO:0000313" key="7">
    <source>
        <dbReference type="EMBL" id="PAP75672.1"/>
    </source>
</evidence>
<evidence type="ECO:0008006" key="9">
    <source>
        <dbReference type="Google" id="ProtNLM"/>
    </source>
</evidence>
<protein>
    <recommendedName>
        <fullName evidence="9">MATE family efflux transporter</fullName>
    </recommendedName>
</protein>
<feature type="transmembrane region" description="Helical" evidence="6">
    <location>
        <begin position="408"/>
        <end position="432"/>
    </location>
</feature>
<dbReference type="Proteomes" id="UP000216339">
    <property type="component" value="Unassembled WGS sequence"/>
</dbReference>
<feature type="transmembrane region" description="Helical" evidence="6">
    <location>
        <begin position="235"/>
        <end position="256"/>
    </location>
</feature>
<dbReference type="OrthoDB" id="9776324at2"/>
<feature type="transmembrane region" description="Helical" evidence="6">
    <location>
        <begin position="320"/>
        <end position="342"/>
    </location>
</feature>
<evidence type="ECO:0000313" key="8">
    <source>
        <dbReference type="Proteomes" id="UP000216339"/>
    </source>
</evidence>
<evidence type="ECO:0000256" key="6">
    <source>
        <dbReference type="SAM" id="Phobius"/>
    </source>
</evidence>
<dbReference type="GO" id="GO:0016020">
    <property type="term" value="C:membrane"/>
    <property type="evidence" value="ECO:0007669"/>
    <property type="project" value="UniProtKB-SubCell"/>
</dbReference>
<evidence type="ECO:0000256" key="4">
    <source>
        <dbReference type="ARBA" id="ARBA00022989"/>
    </source>
</evidence>
<name>A0A271IWW5_9BACT</name>
<proteinExistence type="inferred from homology"/>
<sequence length="442" mass="44906">MAPTEHPFHRRPHRTLLALGLPVLGSLVAEPLTGLVDTAFVARLGTAPLAALGVGTIVLSASLWIFNFLGVGTQTAVAQALGRGEREAAASTTAHALALAIACGVGVAVLGWFGAVPVSRLMGAEGAITDLAAAYVRIRVLGAPAVLVTVAAFGALRGREDMTTPLWVAVGVNVLNAVLDGPLVFGWGPAPELGVEGAAWASTVAQWLGAGWAVRAALVRLGRPGALAWAEVGSLVRVGGALFVRTGLLTLFLLLATRAATQAGAEAGAAHQAIRQVWAFTALFLDAFAVTGQSLVAGFVGGGTLVAARRAARVVLGWSAGVGLALALVLLAATPIVGALLVPEAARPVFRTAWLASLVFLPVNGLTFGTDGVHWGTGDFRYLAVAVAAATGLGAAGLALVRPEAPDALALIWWVTGGWIVVRALFGLVRIWPGVGRAPLAG</sequence>
<organism evidence="7 8">
    <name type="scientific">Rubrivirga marina</name>
    <dbReference type="NCBI Taxonomy" id="1196024"/>
    <lineage>
        <taxon>Bacteria</taxon>
        <taxon>Pseudomonadati</taxon>
        <taxon>Rhodothermota</taxon>
        <taxon>Rhodothermia</taxon>
        <taxon>Rhodothermales</taxon>
        <taxon>Rubricoccaceae</taxon>
        <taxon>Rubrivirga</taxon>
    </lineage>
</organism>
<keyword evidence="5 6" id="KW-0472">Membrane</keyword>
<feature type="transmembrane region" description="Helical" evidence="6">
    <location>
        <begin position="166"/>
        <end position="187"/>
    </location>
</feature>
<feature type="transmembrane region" description="Helical" evidence="6">
    <location>
        <begin position="380"/>
        <end position="401"/>
    </location>
</feature>
<reference evidence="7 8" key="1">
    <citation type="submission" date="2016-11" db="EMBL/GenBank/DDBJ databases">
        <title>Study of marine rhodopsin-containing bacteria.</title>
        <authorList>
            <person name="Yoshizawa S."/>
            <person name="Kumagai Y."/>
            <person name="Kogure K."/>
        </authorList>
    </citation>
    <scope>NUCLEOTIDE SEQUENCE [LARGE SCALE GENOMIC DNA]</scope>
    <source>
        <strain evidence="7 8">SAORIC-28</strain>
    </source>
</reference>
<keyword evidence="4 6" id="KW-1133">Transmembrane helix</keyword>
<dbReference type="AlphaFoldDB" id="A0A271IWW5"/>
<keyword evidence="8" id="KW-1185">Reference proteome</keyword>
<evidence type="ECO:0000256" key="3">
    <source>
        <dbReference type="ARBA" id="ARBA00022692"/>
    </source>
</evidence>
<keyword evidence="3 6" id="KW-0812">Transmembrane</keyword>
<evidence type="ECO:0000256" key="1">
    <source>
        <dbReference type="ARBA" id="ARBA00004141"/>
    </source>
</evidence>
<feature type="transmembrane region" description="Helical" evidence="6">
    <location>
        <begin position="349"/>
        <end position="368"/>
    </location>
</feature>
<dbReference type="PANTHER" id="PTHR42893">
    <property type="entry name" value="PROTEIN DETOXIFICATION 44, CHLOROPLASTIC-RELATED"/>
    <property type="match status" value="1"/>
</dbReference>
<comment type="subcellular location">
    <subcellularLocation>
        <location evidence="1">Membrane</location>
        <topology evidence="1">Multi-pass membrane protein</topology>
    </subcellularLocation>
</comment>